<keyword evidence="4" id="KW-0862">Zinc</keyword>
<evidence type="ECO:0000256" key="2">
    <source>
        <dbReference type="ARBA" id="ARBA00022723"/>
    </source>
</evidence>
<dbReference type="InterPro" id="IPR001279">
    <property type="entry name" value="Metallo-B-lactamas"/>
</dbReference>
<accession>A0A9X1B3I4</accession>
<proteinExistence type="predicted"/>
<evidence type="ECO:0000313" key="7">
    <source>
        <dbReference type="Proteomes" id="UP001138768"/>
    </source>
</evidence>
<protein>
    <recommendedName>
        <fullName evidence="5">Metallo-beta-lactamase domain-containing protein</fullName>
    </recommendedName>
</protein>
<evidence type="ECO:0000256" key="4">
    <source>
        <dbReference type="ARBA" id="ARBA00022833"/>
    </source>
</evidence>
<dbReference type="EMBL" id="NRRY01000004">
    <property type="protein sequence ID" value="MBK1617627.1"/>
    <property type="molecule type" value="Genomic_DNA"/>
</dbReference>
<dbReference type="GO" id="GO:0008800">
    <property type="term" value="F:beta-lactamase activity"/>
    <property type="evidence" value="ECO:0007669"/>
    <property type="project" value="InterPro"/>
</dbReference>
<dbReference type="Proteomes" id="UP001138768">
    <property type="component" value="Unassembled WGS sequence"/>
</dbReference>
<dbReference type="Pfam" id="PF12706">
    <property type="entry name" value="Lactamase_B_2"/>
    <property type="match status" value="1"/>
</dbReference>
<dbReference type="PROSITE" id="PS00743">
    <property type="entry name" value="BETA_LACTAMASE_B_1"/>
    <property type="match status" value="1"/>
</dbReference>
<evidence type="ECO:0000256" key="1">
    <source>
        <dbReference type="ARBA" id="ARBA00001947"/>
    </source>
</evidence>
<comment type="caution">
    <text evidence="6">The sequence shown here is derived from an EMBL/GenBank/DDBJ whole genome shotgun (WGS) entry which is preliminary data.</text>
</comment>
<evidence type="ECO:0000256" key="3">
    <source>
        <dbReference type="ARBA" id="ARBA00022801"/>
    </source>
</evidence>
<dbReference type="InterPro" id="IPR001018">
    <property type="entry name" value="Beta-lactamase_class-B_CS"/>
</dbReference>
<keyword evidence="7" id="KW-1185">Reference proteome</keyword>
<keyword evidence="2" id="KW-0479">Metal-binding</keyword>
<keyword evidence="3" id="KW-0378">Hydrolase</keyword>
<dbReference type="InterPro" id="IPR036866">
    <property type="entry name" value="RibonucZ/Hydroxyglut_hydro"/>
</dbReference>
<reference evidence="6 7" key="1">
    <citation type="journal article" date="2020" name="Microorganisms">
        <title>Osmotic Adaptation and Compatible Solute Biosynthesis of Phototrophic Bacteria as Revealed from Genome Analyses.</title>
        <authorList>
            <person name="Imhoff J.F."/>
            <person name="Rahn T."/>
            <person name="Kunzel S."/>
            <person name="Keller A."/>
            <person name="Neulinger S.C."/>
        </authorList>
    </citation>
    <scope>NUCLEOTIDE SEQUENCE [LARGE SCALE GENOMIC DNA]</scope>
    <source>
        <strain evidence="6 7">DSM 25653</strain>
    </source>
</reference>
<dbReference type="InterPro" id="IPR052533">
    <property type="entry name" value="WalJ/YycJ-like"/>
</dbReference>
<dbReference type="Gene3D" id="3.60.15.10">
    <property type="entry name" value="Ribonuclease Z/Hydroxyacylglutathione hydrolase-like"/>
    <property type="match status" value="1"/>
</dbReference>
<dbReference type="GO" id="GO:0008270">
    <property type="term" value="F:zinc ion binding"/>
    <property type="evidence" value="ECO:0007669"/>
    <property type="project" value="InterPro"/>
</dbReference>
<dbReference type="SMART" id="SM00849">
    <property type="entry name" value="Lactamase_B"/>
    <property type="match status" value="1"/>
</dbReference>
<dbReference type="AlphaFoldDB" id="A0A9X1B3I4"/>
<feature type="domain" description="Metallo-beta-lactamase" evidence="5">
    <location>
        <begin position="11"/>
        <end position="188"/>
    </location>
</feature>
<dbReference type="GO" id="GO:0017001">
    <property type="term" value="P:antibiotic catabolic process"/>
    <property type="evidence" value="ECO:0007669"/>
    <property type="project" value="InterPro"/>
</dbReference>
<name>A0A9X1B3I4_9GAMM</name>
<dbReference type="PANTHER" id="PTHR47619">
    <property type="entry name" value="METALLO-HYDROLASE YYCJ-RELATED"/>
    <property type="match status" value="1"/>
</dbReference>
<gene>
    <name evidence="6" type="ORF">CKO42_03995</name>
</gene>
<evidence type="ECO:0000259" key="5">
    <source>
        <dbReference type="SMART" id="SM00849"/>
    </source>
</evidence>
<comment type="cofactor">
    <cofactor evidence="1">
        <name>Zn(2+)</name>
        <dbReference type="ChEBI" id="CHEBI:29105"/>
    </cofactor>
</comment>
<dbReference type="PANTHER" id="PTHR47619:SF1">
    <property type="entry name" value="EXODEOXYRIBONUCLEASE WALJ"/>
    <property type="match status" value="1"/>
</dbReference>
<dbReference type="SUPFAM" id="SSF56281">
    <property type="entry name" value="Metallo-hydrolase/oxidoreductase"/>
    <property type="match status" value="1"/>
</dbReference>
<evidence type="ECO:0000313" key="6">
    <source>
        <dbReference type="EMBL" id="MBK1617627.1"/>
    </source>
</evidence>
<dbReference type="RefSeq" id="WP_200239639.1">
    <property type="nucleotide sequence ID" value="NZ_NRRY01000004.1"/>
</dbReference>
<organism evidence="6 7">
    <name type="scientific">Lamprobacter modestohalophilus</name>
    <dbReference type="NCBI Taxonomy" id="1064514"/>
    <lineage>
        <taxon>Bacteria</taxon>
        <taxon>Pseudomonadati</taxon>
        <taxon>Pseudomonadota</taxon>
        <taxon>Gammaproteobacteria</taxon>
        <taxon>Chromatiales</taxon>
        <taxon>Chromatiaceae</taxon>
        <taxon>Lamprobacter</taxon>
    </lineage>
</organism>
<sequence>MRFAALGSGSRGNATLVESGLTRVLIDCGLSVKALTHRLASLDVEPASIAAVLLTHEHGDHIGGVAAFAGRYGIPVWSTPGTWRAAGIATEIDLRLFLGHGGALRIGDLSIAPYPIPHDAREPCQFVIDGDGCRLGVLTDAGSITPHIRERLSDCDALMLEANHDPALLRAGPYPPSVQARVGGAFGHLSNQQAAELLDRLEHRALRQLLIAHVSANNNREDLVRSAIAAVSVELEQRLVIAPQSRGTGWLPI</sequence>